<reference evidence="16 17" key="1">
    <citation type="submission" date="2020-10" db="EMBL/GenBank/DDBJ databases">
        <title>Pygocentrus nattereri (red-bellied piranha) genome, fPygNat1, primary haplotype.</title>
        <authorList>
            <person name="Myers G."/>
            <person name="Meyer A."/>
            <person name="Karagic N."/>
            <person name="Pippel M."/>
            <person name="Winkler S."/>
            <person name="Tracey A."/>
            <person name="Wood J."/>
            <person name="Formenti G."/>
            <person name="Howe K."/>
            <person name="Fedrigo O."/>
            <person name="Jarvis E.D."/>
        </authorList>
    </citation>
    <scope>NUCLEOTIDE SEQUENCE [LARGE SCALE GENOMIC DNA]</scope>
</reference>
<keyword evidence="3" id="KW-0963">Cytoplasm</keyword>
<evidence type="ECO:0000313" key="16">
    <source>
        <dbReference type="Ensembl" id="ENSPNAP00000010661.2"/>
    </source>
</evidence>
<dbReference type="GO" id="GO:0005524">
    <property type="term" value="F:ATP binding"/>
    <property type="evidence" value="ECO:0007669"/>
    <property type="project" value="UniProtKB-UniRule"/>
</dbReference>
<evidence type="ECO:0000256" key="8">
    <source>
        <dbReference type="ARBA" id="ARBA00022777"/>
    </source>
</evidence>
<dbReference type="PROSITE" id="PS50011">
    <property type="entry name" value="PROTEIN_KINASE_DOM"/>
    <property type="match status" value="1"/>
</dbReference>
<dbReference type="GO" id="GO:0004674">
    <property type="term" value="F:protein serine/threonine kinase activity"/>
    <property type="evidence" value="ECO:0007669"/>
    <property type="project" value="UniProtKB-KW"/>
</dbReference>
<evidence type="ECO:0000256" key="2">
    <source>
        <dbReference type="ARBA" id="ARBA00012513"/>
    </source>
</evidence>
<dbReference type="AlphaFoldDB" id="A0A3B4CIK8"/>
<dbReference type="InterPro" id="IPR011009">
    <property type="entry name" value="Kinase-like_dom_sf"/>
</dbReference>
<dbReference type="FunFam" id="3.30.200.20:FF:000358">
    <property type="entry name" value="Tau tubulin kinase 2b"/>
    <property type="match status" value="1"/>
</dbReference>
<dbReference type="Proteomes" id="UP001501920">
    <property type="component" value="Chromosome 4"/>
</dbReference>
<protein>
    <recommendedName>
        <fullName evidence="2">non-specific serine/threonine protein kinase</fullName>
        <ecNumber evidence="2">2.7.11.1</ecNumber>
    </recommendedName>
</protein>
<dbReference type="EC" id="2.7.11.1" evidence="2"/>
<sequence length="466" mass="53285">MSGAGEQADILSVGNVVRERWRVIKKIGGGGFGEIYEVLDQLSQCNVALKVESAQQPKQVLKMEVAVLKRLQGKDHVCRFVGCGRNDRFNYVVMELQGRNLADLRRTMTHGTFSVSTTLRLGRQILEAIESIHSVGFLHRDIKPSNFAMGRLETTCRTCYMLDFGLARQFTNSCQEVRPPRPVAGFRGTVRYASINAHKNKEMGRHDDLWSLFYMLVEFMVGQLPWRKVKDKEQVGNLKETYDHRLMLKHLPAEFSVFLDHISNLDYFTKPDYQLLMSVFENSMKSYNVVENDPYDWERPDSEDSLTVAALVYRSHMANASAIPGDMQRENTEDVLQGERLSEADNCPPIPPQHAQGADVWEEMERSRDRNRNHVQPQIRKVLGRAHYGLILFLSQVASEEERSKEGNQSPNSGSIQGSPRRVRSETLLIDRVAPLLRRIRHSQSMGLDKRLTPEPKPTIERFLEA</sequence>
<dbReference type="InterPro" id="IPR017441">
    <property type="entry name" value="Protein_kinase_ATP_BS"/>
</dbReference>
<dbReference type="PROSITE" id="PS00107">
    <property type="entry name" value="PROTEIN_KINASE_ATP"/>
    <property type="match status" value="1"/>
</dbReference>
<feature type="region of interest" description="Disordered" evidence="14">
    <location>
        <begin position="343"/>
        <end position="378"/>
    </location>
</feature>
<dbReference type="GO" id="GO:0015630">
    <property type="term" value="C:microtubule cytoskeleton"/>
    <property type="evidence" value="ECO:0007669"/>
    <property type="project" value="UniProtKB-ARBA"/>
</dbReference>
<dbReference type="InterPro" id="IPR000719">
    <property type="entry name" value="Prot_kinase_dom"/>
</dbReference>
<accession>A0A3B4CIK8</accession>
<dbReference type="FunFam" id="1.10.510.10:FF:000167">
    <property type="entry name" value="Tau tubulin kinase 1"/>
    <property type="match status" value="1"/>
</dbReference>
<dbReference type="SUPFAM" id="SSF56112">
    <property type="entry name" value="Protein kinase-like (PK-like)"/>
    <property type="match status" value="1"/>
</dbReference>
<keyword evidence="9 13" id="KW-0067">ATP-binding</keyword>
<comment type="catalytic activity">
    <reaction evidence="11">
        <text>L-seryl-[protein] + ATP = O-phospho-L-seryl-[protein] + ADP + H(+)</text>
        <dbReference type="Rhea" id="RHEA:17989"/>
        <dbReference type="Rhea" id="RHEA-COMP:9863"/>
        <dbReference type="Rhea" id="RHEA-COMP:11604"/>
        <dbReference type="ChEBI" id="CHEBI:15378"/>
        <dbReference type="ChEBI" id="CHEBI:29999"/>
        <dbReference type="ChEBI" id="CHEBI:30616"/>
        <dbReference type="ChEBI" id="CHEBI:83421"/>
        <dbReference type="ChEBI" id="CHEBI:456216"/>
        <dbReference type="EC" id="2.7.11.1"/>
    </reaction>
</comment>
<reference evidence="16" key="3">
    <citation type="submission" date="2025-09" db="UniProtKB">
        <authorList>
            <consortium name="Ensembl"/>
        </authorList>
    </citation>
    <scope>IDENTIFICATION</scope>
</reference>
<evidence type="ECO:0000256" key="11">
    <source>
        <dbReference type="ARBA" id="ARBA00048679"/>
    </source>
</evidence>
<evidence type="ECO:0000256" key="7">
    <source>
        <dbReference type="ARBA" id="ARBA00022741"/>
    </source>
</evidence>
<dbReference type="GeneTree" id="ENSGT00940000165020"/>
<evidence type="ECO:0000313" key="17">
    <source>
        <dbReference type="Proteomes" id="UP001501920"/>
    </source>
</evidence>
<proteinExistence type="inferred from homology"/>
<dbReference type="Gene3D" id="1.10.510.10">
    <property type="entry name" value="Transferase(Phosphotransferase) domain 1"/>
    <property type="match status" value="1"/>
</dbReference>
<evidence type="ECO:0000256" key="1">
    <source>
        <dbReference type="ARBA" id="ARBA00004496"/>
    </source>
</evidence>
<dbReference type="InterPro" id="IPR050235">
    <property type="entry name" value="CK1_Ser-Thr_kinase"/>
</dbReference>
<dbReference type="GO" id="GO:0005737">
    <property type="term" value="C:cytoplasm"/>
    <property type="evidence" value="ECO:0007669"/>
    <property type="project" value="UniProtKB-SubCell"/>
</dbReference>
<feature type="domain" description="Protein kinase" evidence="15">
    <location>
        <begin position="21"/>
        <end position="284"/>
    </location>
</feature>
<feature type="region of interest" description="Disordered" evidence="14">
    <location>
        <begin position="447"/>
        <end position="466"/>
    </location>
</feature>
<comment type="catalytic activity">
    <reaction evidence="10">
        <text>L-threonyl-[protein] + ATP = O-phospho-L-threonyl-[protein] + ADP + H(+)</text>
        <dbReference type="Rhea" id="RHEA:46608"/>
        <dbReference type="Rhea" id="RHEA-COMP:11060"/>
        <dbReference type="Rhea" id="RHEA-COMP:11605"/>
        <dbReference type="ChEBI" id="CHEBI:15378"/>
        <dbReference type="ChEBI" id="CHEBI:30013"/>
        <dbReference type="ChEBI" id="CHEBI:30616"/>
        <dbReference type="ChEBI" id="CHEBI:61977"/>
        <dbReference type="ChEBI" id="CHEBI:456216"/>
        <dbReference type="EC" id="2.7.11.1"/>
    </reaction>
</comment>
<comment type="subcellular location">
    <subcellularLocation>
        <location evidence="1">Cytoplasm</location>
    </subcellularLocation>
</comment>
<evidence type="ECO:0000259" key="15">
    <source>
        <dbReference type="PROSITE" id="PS50011"/>
    </source>
</evidence>
<evidence type="ECO:0000256" key="6">
    <source>
        <dbReference type="ARBA" id="ARBA00022679"/>
    </source>
</evidence>
<feature type="compositionally biased region" description="Basic and acidic residues" evidence="14">
    <location>
        <begin position="363"/>
        <end position="372"/>
    </location>
</feature>
<keyword evidence="7 13" id="KW-0547">Nucleotide-binding</keyword>
<evidence type="ECO:0000256" key="9">
    <source>
        <dbReference type="ARBA" id="ARBA00022840"/>
    </source>
</evidence>
<evidence type="ECO:0000256" key="14">
    <source>
        <dbReference type="SAM" id="MobiDB-lite"/>
    </source>
</evidence>
<evidence type="ECO:0000256" key="13">
    <source>
        <dbReference type="PROSITE-ProRule" id="PRU10141"/>
    </source>
</evidence>
<feature type="compositionally biased region" description="Basic and acidic residues" evidence="14">
    <location>
        <begin position="448"/>
        <end position="466"/>
    </location>
</feature>
<keyword evidence="17" id="KW-1185">Reference proteome</keyword>
<dbReference type="Ensembl" id="ENSPNAT00000017370.2">
    <property type="protein sequence ID" value="ENSPNAP00000010661.2"/>
    <property type="gene ID" value="ENSPNAG00000002635.2"/>
</dbReference>
<evidence type="ECO:0000256" key="12">
    <source>
        <dbReference type="ARBA" id="ARBA00061588"/>
    </source>
</evidence>
<evidence type="ECO:0000256" key="3">
    <source>
        <dbReference type="ARBA" id="ARBA00022490"/>
    </source>
</evidence>
<evidence type="ECO:0000256" key="5">
    <source>
        <dbReference type="ARBA" id="ARBA00022553"/>
    </source>
</evidence>
<feature type="region of interest" description="Disordered" evidence="14">
    <location>
        <begin position="402"/>
        <end position="423"/>
    </location>
</feature>
<evidence type="ECO:0000256" key="4">
    <source>
        <dbReference type="ARBA" id="ARBA00022527"/>
    </source>
</evidence>
<name>A0A3B4CIK8_PYGNA</name>
<keyword evidence="4" id="KW-0723">Serine/threonine-protein kinase</keyword>
<comment type="similarity">
    <text evidence="12">Belongs to the protein kinase superfamily. CK1 Ser/Thr protein kinase family.</text>
</comment>
<dbReference type="SMART" id="SM00220">
    <property type="entry name" value="S_TKc"/>
    <property type="match status" value="1"/>
</dbReference>
<feature type="compositionally biased region" description="Polar residues" evidence="14">
    <location>
        <begin position="407"/>
        <end position="418"/>
    </location>
</feature>
<keyword evidence="8" id="KW-0418">Kinase</keyword>
<reference evidence="16" key="2">
    <citation type="submission" date="2025-08" db="UniProtKB">
        <authorList>
            <consortium name="Ensembl"/>
        </authorList>
    </citation>
    <scope>IDENTIFICATION</scope>
</reference>
<keyword evidence="5" id="KW-0597">Phosphoprotein</keyword>
<dbReference type="Pfam" id="PF00069">
    <property type="entry name" value="Pkinase"/>
    <property type="match status" value="1"/>
</dbReference>
<organism evidence="16 17">
    <name type="scientific">Pygocentrus nattereri</name>
    <name type="common">Red-bellied piranha</name>
    <dbReference type="NCBI Taxonomy" id="42514"/>
    <lineage>
        <taxon>Eukaryota</taxon>
        <taxon>Metazoa</taxon>
        <taxon>Chordata</taxon>
        <taxon>Craniata</taxon>
        <taxon>Vertebrata</taxon>
        <taxon>Euteleostomi</taxon>
        <taxon>Actinopterygii</taxon>
        <taxon>Neopterygii</taxon>
        <taxon>Teleostei</taxon>
        <taxon>Ostariophysi</taxon>
        <taxon>Characiformes</taxon>
        <taxon>Characoidei</taxon>
        <taxon>Pygocentrus</taxon>
    </lineage>
</organism>
<keyword evidence="6" id="KW-0808">Transferase</keyword>
<dbReference type="PANTHER" id="PTHR11909">
    <property type="entry name" value="CASEIN KINASE-RELATED"/>
    <property type="match status" value="1"/>
</dbReference>
<feature type="binding site" evidence="13">
    <location>
        <position position="50"/>
    </location>
    <ligand>
        <name>ATP</name>
        <dbReference type="ChEBI" id="CHEBI:30616"/>
    </ligand>
</feature>
<evidence type="ECO:0000256" key="10">
    <source>
        <dbReference type="ARBA" id="ARBA00047899"/>
    </source>
</evidence>